<reference evidence="1 2" key="1">
    <citation type="submission" date="2014-06" db="EMBL/GenBank/DDBJ databases">
        <authorList>
            <person name="Le Roux F."/>
        </authorList>
    </citation>
    <scope>NUCLEOTIDE SEQUENCE [LARGE SCALE GENOMIC DNA]</scope>
    <source>
        <strain evidence="1 2">J2-31</strain>
    </source>
</reference>
<comment type="caution">
    <text evidence="1">The sequence shown here is derived from an EMBL/GenBank/DDBJ whole genome shotgun (WGS) entry which is preliminary data.</text>
</comment>
<dbReference type="Proteomes" id="UP000041625">
    <property type="component" value="Unassembled WGS sequence"/>
</dbReference>
<dbReference type="EMBL" id="CCKJ01000037">
    <property type="protein sequence ID" value="CDT76131.1"/>
    <property type="molecule type" value="Genomic_DNA"/>
</dbReference>
<keyword evidence="2" id="KW-1185">Reference proteome</keyword>
<dbReference type="AlphaFoldDB" id="A0AA87BYZ1"/>
<proteinExistence type="predicted"/>
<organism evidence="1 2">
    <name type="scientific">Vibrio coralliirubri</name>
    <dbReference type="NCBI Taxonomy" id="1516159"/>
    <lineage>
        <taxon>Bacteria</taxon>
        <taxon>Pseudomonadati</taxon>
        <taxon>Pseudomonadota</taxon>
        <taxon>Gammaproteobacteria</taxon>
        <taxon>Vibrionales</taxon>
        <taxon>Vibrionaceae</taxon>
        <taxon>Vibrio</taxon>
    </lineage>
</organism>
<gene>
    <name evidence="1" type="ORF">VCR31J2_1310297</name>
</gene>
<evidence type="ECO:0000313" key="2">
    <source>
        <dbReference type="Proteomes" id="UP000041625"/>
    </source>
</evidence>
<protein>
    <submittedName>
        <fullName evidence="1">Uncharacterized protein</fullName>
    </submittedName>
</protein>
<accession>A0AA87BYZ1</accession>
<name>A0AA87BYZ1_9VIBR</name>
<sequence length="111" mass="12844">MDCTIYLNDRKYRVCDIGEGRCTLVLSYAEGIESLHEHFSHQFLEIERMIVIDISTCWSGEIDTLCEKDRCELIGDVRLLTDIYWLDDFEIKTDKGQEIFQGISALALSTE</sequence>
<evidence type="ECO:0000313" key="1">
    <source>
        <dbReference type="EMBL" id="CDT76131.1"/>
    </source>
</evidence>